<evidence type="ECO:0000256" key="4">
    <source>
        <dbReference type="ARBA" id="ARBA00024201"/>
    </source>
</evidence>
<dbReference type="InterPro" id="IPR014756">
    <property type="entry name" value="Ig_E-set"/>
</dbReference>
<dbReference type="GO" id="GO:0005506">
    <property type="term" value="F:iron ion binding"/>
    <property type="evidence" value="ECO:0007669"/>
    <property type="project" value="InterPro"/>
</dbReference>
<feature type="domain" description="Enterochelin esterase N-terminal" evidence="6">
    <location>
        <begin position="114"/>
        <end position="252"/>
    </location>
</feature>
<protein>
    <submittedName>
        <fullName evidence="7">Enterochelin esterase</fullName>
    </submittedName>
</protein>
<evidence type="ECO:0000256" key="5">
    <source>
        <dbReference type="SAM" id="MobiDB-lite"/>
    </source>
</evidence>
<dbReference type="InterPro" id="IPR000801">
    <property type="entry name" value="Esterase-like"/>
</dbReference>
<keyword evidence="3" id="KW-0378">Hydrolase</keyword>
<proteinExistence type="inferred from homology"/>
<dbReference type="GO" id="GO:0006826">
    <property type="term" value="P:iron ion transport"/>
    <property type="evidence" value="ECO:0007669"/>
    <property type="project" value="InterPro"/>
</dbReference>
<comment type="subcellular location">
    <subcellularLocation>
        <location evidence="1">Cytoplasm</location>
    </subcellularLocation>
</comment>
<dbReference type="Proteomes" id="UP000286746">
    <property type="component" value="Unassembled WGS sequence"/>
</dbReference>
<name>A0A401W9H1_STREY</name>
<dbReference type="GO" id="GO:0008849">
    <property type="term" value="F:enterochelin esterase activity"/>
    <property type="evidence" value="ECO:0007669"/>
    <property type="project" value="InterPro"/>
</dbReference>
<dbReference type="SUPFAM" id="SSF81296">
    <property type="entry name" value="E set domains"/>
    <property type="match status" value="1"/>
</dbReference>
<dbReference type="InterPro" id="IPR021764">
    <property type="entry name" value="Enterochelin_esterase_N"/>
</dbReference>
<keyword evidence="8" id="KW-1185">Reference proteome</keyword>
<dbReference type="PANTHER" id="PTHR48098:SF3">
    <property type="entry name" value="IRON(III) ENTEROBACTIN ESTERASE"/>
    <property type="match status" value="1"/>
</dbReference>
<organism evidence="7 8">
    <name type="scientific">Streptomyces paromomycinus</name>
    <name type="common">Streptomyces rimosus subsp. paromomycinus</name>
    <dbReference type="NCBI Taxonomy" id="92743"/>
    <lineage>
        <taxon>Bacteria</taxon>
        <taxon>Bacillati</taxon>
        <taxon>Actinomycetota</taxon>
        <taxon>Actinomycetes</taxon>
        <taxon>Kitasatosporales</taxon>
        <taxon>Streptomycetaceae</taxon>
        <taxon>Streptomyces</taxon>
    </lineage>
</organism>
<dbReference type="Pfam" id="PF11806">
    <property type="entry name" value="Enterochelin_N"/>
    <property type="match status" value="1"/>
</dbReference>
<dbReference type="InterPro" id="IPR029058">
    <property type="entry name" value="AB_hydrolase_fold"/>
</dbReference>
<dbReference type="Pfam" id="PF00756">
    <property type="entry name" value="Esterase"/>
    <property type="match status" value="1"/>
</dbReference>
<comment type="similarity">
    <text evidence="4">Belongs to the Fes family.</text>
</comment>
<gene>
    <name evidence="7" type="ORF">GKJPGBOP_05701</name>
</gene>
<reference evidence="7 8" key="1">
    <citation type="submission" date="2018-11" db="EMBL/GenBank/DDBJ databases">
        <title>Whole genome sequence of Streptomyces paromomycinus NBRC 15454(T).</title>
        <authorList>
            <person name="Komaki H."/>
            <person name="Tamura T."/>
        </authorList>
    </citation>
    <scope>NUCLEOTIDE SEQUENCE [LARGE SCALE GENOMIC DNA]</scope>
    <source>
        <strain evidence="7 8">NBRC 15454</strain>
    </source>
</reference>
<dbReference type="InterPro" id="IPR050583">
    <property type="entry name" value="Mycobacterial_A85_antigen"/>
</dbReference>
<dbReference type="GO" id="GO:0005975">
    <property type="term" value="P:carbohydrate metabolic process"/>
    <property type="evidence" value="ECO:0007669"/>
    <property type="project" value="UniProtKB-ARBA"/>
</dbReference>
<evidence type="ECO:0000313" key="7">
    <source>
        <dbReference type="EMBL" id="GCD45958.1"/>
    </source>
</evidence>
<accession>A0A401W9H1</accession>
<feature type="region of interest" description="Disordered" evidence="5">
    <location>
        <begin position="37"/>
        <end position="66"/>
    </location>
</feature>
<keyword evidence="2" id="KW-0963">Cytoplasm</keyword>
<dbReference type="Gene3D" id="2.60.40.10">
    <property type="entry name" value="Immunoglobulins"/>
    <property type="match status" value="1"/>
</dbReference>
<sequence>MKTSVGTSTGAVGAALPGAATGTATGAVRGTVPGAPSGGCGGPAGTGAAEAVPAGPPHTSRPAPAEIVDSPRIVALAASVAGGRDAAVREFWAEAEAQGTPLVEPLPWDPEHRAVTFLWRGTDRTRRVLLLVNRLVDRSHLAGSLMRRIHGTDVWHLTYRLPSDHRGSYVIAPDTGAEGGRGHTGEVSVAMQEVSALPSAPDSEPADDFQARLLPLLAAARPDPLNPHVMPSRWRGEGGSVFELPDAPPQRWRPWAPAAGPDEGMGRGTVERHRLTSAALAARRDVWTYLPPGPLPDGGADTLVLLDGDMWFGRLGVQGLFDRLIADGVLPPLVVLAPDAVDNATRAREFGGRQAYTNFLAAELLPWAAARLPVTFDPSRTVVAGESLGGLTALYAGFAAPRRFGNVLAQSPALWWRPEGAGPVNGTDAAERPSWLAERFATGGRRELRTHLRAGRYEGDARTRSRELRDTLRVLGHPVTYREYNGGHDHACWAGGLAEGLADLLGRPDTDAGTPGPA</sequence>
<evidence type="ECO:0000256" key="1">
    <source>
        <dbReference type="ARBA" id="ARBA00004496"/>
    </source>
</evidence>
<dbReference type="EMBL" id="BHZD01000001">
    <property type="protein sequence ID" value="GCD45958.1"/>
    <property type="molecule type" value="Genomic_DNA"/>
</dbReference>
<dbReference type="SUPFAM" id="SSF53474">
    <property type="entry name" value="alpha/beta-Hydrolases"/>
    <property type="match status" value="1"/>
</dbReference>
<dbReference type="NCBIfam" id="NF007758">
    <property type="entry name" value="PRK10439.1"/>
    <property type="match status" value="1"/>
</dbReference>
<evidence type="ECO:0000256" key="2">
    <source>
        <dbReference type="ARBA" id="ARBA00022490"/>
    </source>
</evidence>
<evidence type="ECO:0000256" key="3">
    <source>
        <dbReference type="ARBA" id="ARBA00022801"/>
    </source>
</evidence>
<dbReference type="Gene3D" id="3.40.50.1820">
    <property type="entry name" value="alpha/beta hydrolase"/>
    <property type="match status" value="1"/>
</dbReference>
<dbReference type="RefSeq" id="WP_125056397.1">
    <property type="nucleotide sequence ID" value="NZ_BHZD01000001.1"/>
</dbReference>
<comment type="caution">
    <text evidence="7">The sequence shown here is derived from an EMBL/GenBank/DDBJ whole genome shotgun (WGS) entry which is preliminary data.</text>
</comment>
<dbReference type="AlphaFoldDB" id="A0A401W9H1"/>
<dbReference type="InterPro" id="IPR013783">
    <property type="entry name" value="Ig-like_fold"/>
</dbReference>
<dbReference type="GO" id="GO:0005737">
    <property type="term" value="C:cytoplasm"/>
    <property type="evidence" value="ECO:0007669"/>
    <property type="project" value="UniProtKB-SubCell"/>
</dbReference>
<dbReference type="PANTHER" id="PTHR48098">
    <property type="entry name" value="ENTEROCHELIN ESTERASE-RELATED"/>
    <property type="match status" value="1"/>
</dbReference>
<evidence type="ECO:0000259" key="6">
    <source>
        <dbReference type="Pfam" id="PF11806"/>
    </source>
</evidence>
<evidence type="ECO:0000313" key="8">
    <source>
        <dbReference type="Proteomes" id="UP000286746"/>
    </source>
</evidence>